<organism evidence="1 2">
    <name type="scientific">Cymbomonas tetramitiformis</name>
    <dbReference type="NCBI Taxonomy" id="36881"/>
    <lineage>
        <taxon>Eukaryota</taxon>
        <taxon>Viridiplantae</taxon>
        <taxon>Chlorophyta</taxon>
        <taxon>Pyramimonadophyceae</taxon>
        <taxon>Pyramimonadales</taxon>
        <taxon>Pyramimonadaceae</taxon>
        <taxon>Cymbomonas</taxon>
    </lineage>
</organism>
<reference evidence="1 2" key="1">
    <citation type="journal article" date="2015" name="Genome Biol. Evol.">
        <title>Comparative Genomics of a Bacterivorous Green Alga Reveals Evolutionary Causalities and Consequences of Phago-Mixotrophic Mode of Nutrition.</title>
        <authorList>
            <person name="Burns J.A."/>
            <person name="Paasch A."/>
            <person name="Narechania A."/>
            <person name="Kim E."/>
        </authorList>
    </citation>
    <scope>NUCLEOTIDE SEQUENCE [LARGE SCALE GENOMIC DNA]</scope>
    <source>
        <strain evidence="1 2">PLY_AMNH</strain>
    </source>
</reference>
<evidence type="ECO:0000313" key="2">
    <source>
        <dbReference type="Proteomes" id="UP001190700"/>
    </source>
</evidence>
<gene>
    <name evidence="1" type="ORF">CYMTET_22161</name>
</gene>
<comment type="caution">
    <text evidence="1">The sequence shown here is derived from an EMBL/GenBank/DDBJ whole genome shotgun (WGS) entry which is preliminary data.</text>
</comment>
<sequence>MRYELEDRVAELYDGDKGKAIAKEIRTDVLGGKNARVRARESNKARIGDVIWRLRREFEKVRLGTQVFDFNDSRVHVHPAANTFLYGMVSLGVEEHRSRRGFRQP</sequence>
<dbReference type="AlphaFoldDB" id="A0AAE0G0S1"/>
<evidence type="ECO:0000313" key="1">
    <source>
        <dbReference type="EMBL" id="KAK3269394.1"/>
    </source>
</evidence>
<dbReference type="Proteomes" id="UP001190700">
    <property type="component" value="Unassembled WGS sequence"/>
</dbReference>
<keyword evidence="2" id="KW-1185">Reference proteome</keyword>
<proteinExistence type="predicted"/>
<protein>
    <submittedName>
        <fullName evidence="1">Uncharacterized protein</fullName>
    </submittedName>
</protein>
<accession>A0AAE0G0S1</accession>
<name>A0AAE0G0S1_9CHLO</name>
<dbReference type="EMBL" id="LGRX02010993">
    <property type="protein sequence ID" value="KAK3269394.1"/>
    <property type="molecule type" value="Genomic_DNA"/>
</dbReference>